<evidence type="ECO:0000259" key="1">
    <source>
        <dbReference type="Pfam" id="PF13472"/>
    </source>
</evidence>
<dbReference type="OrthoDB" id="9790057at2"/>
<dbReference type="RefSeq" id="WP_131553531.1">
    <property type="nucleotide sequence ID" value="NZ_SJSK01000003.1"/>
</dbReference>
<dbReference type="Proteomes" id="UP000292884">
    <property type="component" value="Unassembled WGS sequence"/>
</dbReference>
<reference evidence="2 3" key="1">
    <citation type="submission" date="2019-02" db="EMBL/GenBank/DDBJ databases">
        <title>Pedobacter sp. RP-1-13 sp. nov., isolated from Arctic soil.</title>
        <authorList>
            <person name="Dahal R.H."/>
        </authorList>
    </citation>
    <scope>NUCLEOTIDE SEQUENCE [LARGE SCALE GENOMIC DNA]</scope>
    <source>
        <strain evidence="2 3">RP-1-13</strain>
    </source>
</reference>
<feature type="domain" description="SGNH hydrolase-type esterase" evidence="1">
    <location>
        <begin position="35"/>
        <end position="185"/>
    </location>
</feature>
<name>A0A4R0MSX5_9SPHI</name>
<evidence type="ECO:0000313" key="3">
    <source>
        <dbReference type="Proteomes" id="UP000292884"/>
    </source>
</evidence>
<sequence length="198" mass="22978">MYWYEEEIKRIERIDKSLGHEPTVLFYGSSSIRLWEGLGADFPEYNMVNLGFGGSTLAACTWFFERVMQNYHPKALVVYAGDNDLGDGRHPEEILIFFQQLMTKVSVVLGDIPCFFVSLKPSPARWQMEDQFKYTNNLIENEIIKYNANWKFINVFKRMLDKSGRPMTKLYAPDGLHLGPFGYELWRESIAEALAKVL</sequence>
<proteinExistence type="predicted"/>
<dbReference type="Pfam" id="PF13472">
    <property type="entry name" value="Lipase_GDSL_2"/>
    <property type="match status" value="1"/>
</dbReference>
<comment type="caution">
    <text evidence="2">The sequence shown here is derived from an EMBL/GenBank/DDBJ whole genome shotgun (WGS) entry which is preliminary data.</text>
</comment>
<accession>A0A4R0MSX5</accession>
<dbReference type="GO" id="GO:0016788">
    <property type="term" value="F:hydrolase activity, acting on ester bonds"/>
    <property type="evidence" value="ECO:0007669"/>
    <property type="project" value="UniProtKB-ARBA"/>
</dbReference>
<dbReference type="InterPro" id="IPR036514">
    <property type="entry name" value="SGNH_hydro_sf"/>
</dbReference>
<dbReference type="AlphaFoldDB" id="A0A4R0MSX5"/>
<protein>
    <submittedName>
        <fullName evidence="2">GDSL family lipase</fullName>
    </submittedName>
</protein>
<gene>
    <name evidence="2" type="ORF">EZ428_12635</name>
</gene>
<keyword evidence="3" id="KW-1185">Reference proteome</keyword>
<dbReference type="Gene3D" id="3.40.50.1110">
    <property type="entry name" value="SGNH hydrolase"/>
    <property type="match status" value="1"/>
</dbReference>
<dbReference type="InterPro" id="IPR013830">
    <property type="entry name" value="SGNH_hydro"/>
</dbReference>
<organism evidence="2 3">
    <name type="scientific">Pedobacter frigiditerrae</name>
    <dbReference type="NCBI Taxonomy" id="2530452"/>
    <lineage>
        <taxon>Bacteria</taxon>
        <taxon>Pseudomonadati</taxon>
        <taxon>Bacteroidota</taxon>
        <taxon>Sphingobacteriia</taxon>
        <taxon>Sphingobacteriales</taxon>
        <taxon>Sphingobacteriaceae</taxon>
        <taxon>Pedobacter</taxon>
    </lineage>
</organism>
<dbReference type="SUPFAM" id="SSF52266">
    <property type="entry name" value="SGNH hydrolase"/>
    <property type="match status" value="1"/>
</dbReference>
<dbReference type="EMBL" id="SJSK01000003">
    <property type="protein sequence ID" value="TCC90129.1"/>
    <property type="molecule type" value="Genomic_DNA"/>
</dbReference>
<evidence type="ECO:0000313" key="2">
    <source>
        <dbReference type="EMBL" id="TCC90129.1"/>
    </source>
</evidence>